<evidence type="ECO:0000313" key="2">
    <source>
        <dbReference type="Proteomes" id="UP000287651"/>
    </source>
</evidence>
<evidence type="ECO:0000313" key="1">
    <source>
        <dbReference type="EMBL" id="RRT35123.1"/>
    </source>
</evidence>
<dbReference type="Proteomes" id="UP000287651">
    <property type="component" value="Unassembled WGS sequence"/>
</dbReference>
<dbReference type="AlphaFoldDB" id="A0A426X6L9"/>
<gene>
    <name evidence="1" type="ORF">B296_00051767</name>
</gene>
<protein>
    <submittedName>
        <fullName evidence="1">Uncharacterized protein</fullName>
    </submittedName>
</protein>
<accession>A0A426X6L9</accession>
<dbReference type="EMBL" id="AMZH03025542">
    <property type="protein sequence ID" value="RRT35123.1"/>
    <property type="molecule type" value="Genomic_DNA"/>
</dbReference>
<sequence length="130" mass="14026">MQQSRCVLARSTCSSTECVHKQQCRPRCRWPRPCVGSVAWATASSGGCSRVCHKRLAAAACSRGRVTWPQHTVVVMHKRRPQAGLPQVAAVAQPDVASVDAGKRGQVMRPRRPQPCVGSYVGHNSVLAVA</sequence>
<comment type="caution">
    <text evidence="1">The sequence shown here is derived from an EMBL/GenBank/DDBJ whole genome shotgun (WGS) entry which is preliminary data.</text>
</comment>
<reference evidence="1 2" key="1">
    <citation type="journal article" date="2014" name="Agronomy (Basel)">
        <title>A Draft Genome Sequence for Ensete ventricosum, the Drought-Tolerant Tree Against Hunger.</title>
        <authorList>
            <person name="Harrison J."/>
            <person name="Moore K.A."/>
            <person name="Paszkiewicz K."/>
            <person name="Jones T."/>
            <person name="Grant M."/>
            <person name="Ambacheew D."/>
            <person name="Muzemil S."/>
            <person name="Studholme D.J."/>
        </authorList>
    </citation>
    <scope>NUCLEOTIDE SEQUENCE [LARGE SCALE GENOMIC DNA]</scope>
</reference>
<proteinExistence type="predicted"/>
<organism evidence="1 2">
    <name type="scientific">Ensete ventricosum</name>
    <name type="common">Abyssinian banana</name>
    <name type="synonym">Musa ensete</name>
    <dbReference type="NCBI Taxonomy" id="4639"/>
    <lineage>
        <taxon>Eukaryota</taxon>
        <taxon>Viridiplantae</taxon>
        <taxon>Streptophyta</taxon>
        <taxon>Embryophyta</taxon>
        <taxon>Tracheophyta</taxon>
        <taxon>Spermatophyta</taxon>
        <taxon>Magnoliopsida</taxon>
        <taxon>Liliopsida</taxon>
        <taxon>Zingiberales</taxon>
        <taxon>Musaceae</taxon>
        <taxon>Ensete</taxon>
    </lineage>
</organism>
<name>A0A426X6L9_ENSVE</name>